<accession>A0A067N788</accession>
<gene>
    <name evidence="1" type="ORF">BOTBODRAFT_143103</name>
</gene>
<dbReference type="HOGENOM" id="CLU_1517642_0_0_1"/>
<reference evidence="2" key="1">
    <citation type="journal article" date="2014" name="Proc. Natl. Acad. Sci. U.S.A.">
        <title>Extensive sampling of basidiomycete genomes demonstrates inadequacy of the white-rot/brown-rot paradigm for wood decay fungi.</title>
        <authorList>
            <person name="Riley R."/>
            <person name="Salamov A.A."/>
            <person name="Brown D.W."/>
            <person name="Nagy L.G."/>
            <person name="Floudas D."/>
            <person name="Held B.W."/>
            <person name="Levasseur A."/>
            <person name="Lombard V."/>
            <person name="Morin E."/>
            <person name="Otillar R."/>
            <person name="Lindquist E.A."/>
            <person name="Sun H."/>
            <person name="LaButti K.M."/>
            <person name="Schmutz J."/>
            <person name="Jabbour D."/>
            <person name="Luo H."/>
            <person name="Baker S.E."/>
            <person name="Pisabarro A.G."/>
            <person name="Walton J.D."/>
            <person name="Blanchette R.A."/>
            <person name="Henrissat B."/>
            <person name="Martin F."/>
            <person name="Cullen D."/>
            <person name="Hibbett D.S."/>
            <person name="Grigoriev I.V."/>
        </authorList>
    </citation>
    <scope>NUCLEOTIDE SEQUENCE [LARGE SCALE GENOMIC DNA]</scope>
    <source>
        <strain evidence="2">FD-172 SS1</strain>
    </source>
</reference>
<evidence type="ECO:0000313" key="1">
    <source>
        <dbReference type="EMBL" id="KDQ19656.1"/>
    </source>
</evidence>
<evidence type="ECO:0000313" key="2">
    <source>
        <dbReference type="Proteomes" id="UP000027195"/>
    </source>
</evidence>
<protein>
    <submittedName>
        <fullName evidence="1">Uncharacterized protein</fullName>
    </submittedName>
</protein>
<proteinExistence type="predicted"/>
<organism evidence="1 2">
    <name type="scientific">Botryobasidium botryosum (strain FD-172 SS1)</name>
    <dbReference type="NCBI Taxonomy" id="930990"/>
    <lineage>
        <taxon>Eukaryota</taxon>
        <taxon>Fungi</taxon>
        <taxon>Dikarya</taxon>
        <taxon>Basidiomycota</taxon>
        <taxon>Agaricomycotina</taxon>
        <taxon>Agaricomycetes</taxon>
        <taxon>Cantharellales</taxon>
        <taxon>Botryobasidiaceae</taxon>
        <taxon>Botryobasidium</taxon>
    </lineage>
</organism>
<dbReference type="EMBL" id="KL198019">
    <property type="protein sequence ID" value="KDQ19656.1"/>
    <property type="molecule type" value="Genomic_DNA"/>
</dbReference>
<dbReference type="Proteomes" id="UP000027195">
    <property type="component" value="Unassembled WGS sequence"/>
</dbReference>
<dbReference type="InParanoid" id="A0A067N788"/>
<sequence>MAYSNQMHTLRSVGLCSGIGPDVHLRRLGCGQKRPSTRPKTAVSNFMVASQKVTVGLKSFPARHTLRHPFRDGIEALGPKRLGLELSQAIAHNHQVRPSWIWIMVTFNSAHTLSPRWSSSGTQSPTNDLLSEITMALLDTRTACPRAATHILEHTTSWNVVSNPGPGIEHARHGILS</sequence>
<keyword evidence="2" id="KW-1185">Reference proteome</keyword>
<name>A0A067N788_BOTB1</name>
<dbReference type="AlphaFoldDB" id="A0A067N788"/>